<dbReference type="Proteomes" id="UP000789920">
    <property type="component" value="Unassembled WGS sequence"/>
</dbReference>
<accession>A0ACA9SI21</accession>
<sequence>IVKMSNLQIPTNSGERQGSLLDTIKTFNLDNIQHDIRRNFAQVDPRLPKEIKNIALLVTEEKNVLTSLQHVSAERKEASKLLHVWGKDVGDDISDITEKLADLFSKIADVEIVMIEKAGHY</sequence>
<name>A0ACA9SI21_9GLOM</name>
<feature type="non-terminal residue" evidence="1">
    <location>
        <position position="1"/>
    </location>
</feature>
<feature type="non-terminal residue" evidence="1">
    <location>
        <position position="121"/>
    </location>
</feature>
<evidence type="ECO:0000313" key="2">
    <source>
        <dbReference type="Proteomes" id="UP000789920"/>
    </source>
</evidence>
<dbReference type="EMBL" id="CAJVQC010117296">
    <property type="protein sequence ID" value="CAG8837310.1"/>
    <property type="molecule type" value="Genomic_DNA"/>
</dbReference>
<protein>
    <submittedName>
        <fullName evidence="1">35151_t:CDS:1</fullName>
    </submittedName>
</protein>
<reference evidence="1" key="1">
    <citation type="submission" date="2021-06" db="EMBL/GenBank/DDBJ databases">
        <authorList>
            <person name="Kallberg Y."/>
            <person name="Tangrot J."/>
            <person name="Rosling A."/>
        </authorList>
    </citation>
    <scope>NUCLEOTIDE SEQUENCE</scope>
    <source>
        <strain evidence="1">MA461A</strain>
    </source>
</reference>
<evidence type="ECO:0000313" key="1">
    <source>
        <dbReference type="EMBL" id="CAG8837310.1"/>
    </source>
</evidence>
<keyword evidence="2" id="KW-1185">Reference proteome</keyword>
<comment type="caution">
    <text evidence="1">The sequence shown here is derived from an EMBL/GenBank/DDBJ whole genome shotgun (WGS) entry which is preliminary data.</text>
</comment>
<organism evidence="1 2">
    <name type="scientific">Racocetra persica</name>
    <dbReference type="NCBI Taxonomy" id="160502"/>
    <lineage>
        <taxon>Eukaryota</taxon>
        <taxon>Fungi</taxon>
        <taxon>Fungi incertae sedis</taxon>
        <taxon>Mucoromycota</taxon>
        <taxon>Glomeromycotina</taxon>
        <taxon>Glomeromycetes</taxon>
        <taxon>Diversisporales</taxon>
        <taxon>Gigasporaceae</taxon>
        <taxon>Racocetra</taxon>
    </lineage>
</organism>
<proteinExistence type="predicted"/>
<gene>
    <name evidence="1" type="ORF">RPERSI_LOCUS30257</name>
</gene>